<evidence type="ECO:0000256" key="4">
    <source>
        <dbReference type="ARBA" id="ARBA00023136"/>
    </source>
</evidence>
<name>A0ABT8SNY7_9CAUL</name>
<sequence length="176" mass="18803">MMDIYRFVTRWWCAFALLASLSLLAAAHAFEVYGGLAPCALCLKQREVLWAAAGLSAMGTAWALISRARGTPRITAFLLFAIFATSAIVAGYHAGGELKWWDLPATCSGGGGQVDLSQLSAFLDGTARARPPMCDVVAWSWLGISMAGWNALISVVLAVISLIASRRPEDARAPRS</sequence>
<feature type="transmembrane region" description="Helical" evidence="5">
    <location>
        <begin position="77"/>
        <end position="95"/>
    </location>
</feature>
<gene>
    <name evidence="7" type="ORF">Q0812_12325</name>
</gene>
<organism evidence="7 8">
    <name type="scientific">Peiella sedimenti</name>
    <dbReference type="NCBI Taxonomy" id="3061083"/>
    <lineage>
        <taxon>Bacteria</taxon>
        <taxon>Pseudomonadati</taxon>
        <taxon>Pseudomonadota</taxon>
        <taxon>Alphaproteobacteria</taxon>
        <taxon>Caulobacterales</taxon>
        <taxon>Caulobacteraceae</taxon>
        <taxon>Peiella</taxon>
    </lineage>
</organism>
<dbReference type="RefSeq" id="WP_302110660.1">
    <property type="nucleotide sequence ID" value="NZ_JAUKTR010000005.1"/>
</dbReference>
<accession>A0ABT8SNY7</accession>
<dbReference type="InterPro" id="IPR003752">
    <property type="entry name" value="DiS_bond_form_DsbB/BdbC"/>
</dbReference>
<evidence type="ECO:0000256" key="3">
    <source>
        <dbReference type="ARBA" id="ARBA00022989"/>
    </source>
</evidence>
<evidence type="ECO:0000256" key="5">
    <source>
        <dbReference type="SAM" id="Phobius"/>
    </source>
</evidence>
<proteinExistence type="predicted"/>
<evidence type="ECO:0000256" key="6">
    <source>
        <dbReference type="SAM" id="SignalP"/>
    </source>
</evidence>
<dbReference type="PIRSF" id="PIRSF033913">
    <property type="entry name" value="S-S_format_DsbB"/>
    <property type="match status" value="1"/>
</dbReference>
<evidence type="ECO:0000256" key="1">
    <source>
        <dbReference type="ARBA" id="ARBA00004141"/>
    </source>
</evidence>
<dbReference type="Proteomes" id="UP001169063">
    <property type="component" value="Unassembled WGS sequence"/>
</dbReference>
<protein>
    <submittedName>
        <fullName evidence="7">Disulfide bond formation protein B</fullName>
    </submittedName>
</protein>
<feature type="transmembrane region" description="Helical" evidence="5">
    <location>
        <begin position="138"/>
        <end position="165"/>
    </location>
</feature>
<keyword evidence="2 5" id="KW-0812">Transmembrane</keyword>
<dbReference type="Pfam" id="PF02600">
    <property type="entry name" value="DsbB"/>
    <property type="match status" value="1"/>
</dbReference>
<feature type="chain" id="PRO_5045211552" evidence="6">
    <location>
        <begin position="30"/>
        <end position="176"/>
    </location>
</feature>
<keyword evidence="4 5" id="KW-0472">Membrane</keyword>
<keyword evidence="6" id="KW-0732">Signal</keyword>
<dbReference type="Gene3D" id="1.20.1550.10">
    <property type="entry name" value="DsbB-like"/>
    <property type="match status" value="1"/>
</dbReference>
<reference evidence="7" key="1">
    <citation type="submission" date="2023-07" db="EMBL/GenBank/DDBJ databases">
        <title>Brevundimonas soil sp. nov., isolated from the soil of chemical plant.</title>
        <authorList>
            <person name="Wu N."/>
        </authorList>
    </citation>
    <scope>NUCLEOTIDE SEQUENCE</scope>
    <source>
        <strain evidence="7">XZ-24</strain>
    </source>
</reference>
<comment type="subcellular location">
    <subcellularLocation>
        <location evidence="1">Membrane</location>
        <topology evidence="1">Multi-pass membrane protein</topology>
    </subcellularLocation>
</comment>
<feature type="signal peptide" evidence="6">
    <location>
        <begin position="1"/>
        <end position="29"/>
    </location>
</feature>
<feature type="transmembrane region" description="Helical" evidence="5">
    <location>
        <begin position="48"/>
        <end position="65"/>
    </location>
</feature>
<dbReference type="InterPro" id="IPR023380">
    <property type="entry name" value="DsbB-like_sf"/>
</dbReference>
<dbReference type="InterPro" id="IPR024199">
    <property type="entry name" value="Uncharacterised_DsbB"/>
</dbReference>
<dbReference type="EMBL" id="JAUKTR010000005">
    <property type="protein sequence ID" value="MDO1560214.1"/>
    <property type="molecule type" value="Genomic_DNA"/>
</dbReference>
<evidence type="ECO:0000313" key="8">
    <source>
        <dbReference type="Proteomes" id="UP001169063"/>
    </source>
</evidence>
<keyword evidence="3 5" id="KW-1133">Transmembrane helix</keyword>
<comment type="caution">
    <text evidence="7">The sequence shown here is derived from an EMBL/GenBank/DDBJ whole genome shotgun (WGS) entry which is preliminary data.</text>
</comment>
<dbReference type="SUPFAM" id="SSF158442">
    <property type="entry name" value="DsbB-like"/>
    <property type="match status" value="1"/>
</dbReference>
<keyword evidence="8" id="KW-1185">Reference proteome</keyword>
<evidence type="ECO:0000256" key="2">
    <source>
        <dbReference type="ARBA" id="ARBA00022692"/>
    </source>
</evidence>
<evidence type="ECO:0000313" key="7">
    <source>
        <dbReference type="EMBL" id="MDO1560214.1"/>
    </source>
</evidence>